<dbReference type="GO" id="GO:0000055">
    <property type="term" value="P:ribosomal large subunit export from nucleus"/>
    <property type="evidence" value="ECO:0007669"/>
    <property type="project" value="TreeGrafter"/>
</dbReference>
<name>A0A1G4MK14_LACFM</name>
<evidence type="ECO:0000256" key="9">
    <source>
        <dbReference type="ARBA" id="ARBA00023242"/>
    </source>
</evidence>
<feature type="compositionally biased region" description="Basic and acidic residues" evidence="11">
    <location>
        <begin position="4193"/>
        <end position="4218"/>
    </location>
</feature>
<feature type="compositionally biased region" description="Acidic residues" evidence="11">
    <location>
        <begin position="4359"/>
        <end position="4370"/>
    </location>
</feature>
<dbReference type="Gene3D" id="3.40.50.300">
    <property type="entry name" value="P-loop containing nucleotide triphosphate hydrolases"/>
    <property type="match status" value="6"/>
</dbReference>
<keyword evidence="9 10" id="KW-0539">Nucleus</keyword>
<feature type="compositionally biased region" description="Polar residues" evidence="11">
    <location>
        <begin position="4506"/>
        <end position="4522"/>
    </location>
</feature>
<feature type="compositionally biased region" description="Basic and acidic residues" evidence="11">
    <location>
        <begin position="4490"/>
        <end position="4501"/>
    </location>
</feature>
<dbReference type="GO" id="GO:0000027">
    <property type="term" value="P:ribosomal large subunit assembly"/>
    <property type="evidence" value="ECO:0007669"/>
    <property type="project" value="InterPro"/>
</dbReference>
<evidence type="ECO:0000256" key="10">
    <source>
        <dbReference type="PIRNR" id="PIRNR010340"/>
    </source>
</evidence>
<evidence type="ECO:0000256" key="6">
    <source>
        <dbReference type="ARBA" id="ARBA00022741"/>
    </source>
</evidence>
<dbReference type="PIRSF" id="PIRSF010340">
    <property type="entry name" value="Midasin"/>
    <property type="match status" value="1"/>
</dbReference>
<dbReference type="FunFam" id="3.40.50.300:FF:000712">
    <property type="entry name" value="Midasin"/>
    <property type="match status" value="1"/>
</dbReference>
<dbReference type="InterPro" id="IPR002035">
    <property type="entry name" value="VWF_A"/>
</dbReference>
<gene>
    <name evidence="13" type="ORF">LAFE_0H08658G</name>
</gene>
<feature type="compositionally biased region" description="Acidic residues" evidence="11">
    <location>
        <begin position="4222"/>
        <end position="4244"/>
    </location>
</feature>
<dbReference type="GO" id="GO:0005654">
    <property type="term" value="C:nucleoplasm"/>
    <property type="evidence" value="ECO:0007669"/>
    <property type="project" value="UniProtKB-SubCell"/>
</dbReference>
<evidence type="ECO:0000256" key="7">
    <source>
        <dbReference type="ARBA" id="ARBA00022840"/>
    </source>
</evidence>
<dbReference type="InterPro" id="IPR003593">
    <property type="entry name" value="AAA+_ATPase"/>
</dbReference>
<feature type="compositionally biased region" description="Acidic residues" evidence="11">
    <location>
        <begin position="4275"/>
        <end position="4307"/>
    </location>
</feature>
<protein>
    <recommendedName>
        <fullName evidence="4 10">Midasin</fullName>
    </recommendedName>
</protein>
<feature type="domain" description="VWFA" evidence="12">
    <location>
        <begin position="4714"/>
        <end position="4909"/>
    </location>
</feature>
<comment type="similarity">
    <text evidence="3 10">Belongs to the midasin family.</text>
</comment>
<dbReference type="OrthoDB" id="5186at2759"/>
<feature type="compositionally biased region" description="Basic and acidic residues" evidence="11">
    <location>
        <begin position="4155"/>
        <end position="4174"/>
    </location>
</feature>
<dbReference type="CDD" id="cd00009">
    <property type="entry name" value="AAA"/>
    <property type="match status" value="3"/>
</dbReference>
<dbReference type="InterPro" id="IPR027417">
    <property type="entry name" value="P-loop_NTPase"/>
</dbReference>
<dbReference type="CDD" id="cd01460">
    <property type="entry name" value="vWA_midasin"/>
    <property type="match status" value="1"/>
</dbReference>
<dbReference type="PROSITE" id="PS00675">
    <property type="entry name" value="SIGMA54_INTERACT_1"/>
    <property type="match status" value="1"/>
</dbReference>
<dbReference type="EMBL" id="LT598491">
    <property type="protein sequence ID" value="SCW04217.1"/>
    <property type="molecule type" value="Genomic_DNA"/>
</dbReference>
<dbReference type="PROSITE" id="PS50234">
    <property type="entry name" value="VWFA"/>
    <property type="match status" value="1"/>
</dbReference>
<feature type="compositionally biased region" description="Acidic residues" evidence="11">
    <location>
        <begin position="4527"/>
        <end position="4540"/>
    </location>
</feature>
<dbReference type="SUPFAM" id="SSF52540">
    <property type="entry name" value="P-loop containing nucleoside triphosphate hydrolases"/>
    <property type="match status" value="6"/>
</dbReference>
<evidence type="ECO:0000256" key="1">
    <source>
        <dbReference type="ARBA" id="ARBA00004604"/>
    </source>
</evidence>
<accession>A0A1G4MK14</accession>
<dbReference type="InterPro" id="IPR011704">
    <property type="entry name" value="ATPase_dyneun-rel_AAA"/>
</dbReference>
<dbReference type="GO" id="GO:0005730">
    <property type="term" value="C:nucleolus"/>
    <property type="evidence" value="ECO:0007669"/>
    <property type="project" value="UniProtKB-SubCell"/>
</dbReference>
<dbReference type="Pfam" id="PF21108">
    <property type="entry name" value="MDN1_4th"/>
    <property type="match status" value="1"/>
</dbReference>
<evidence type="ECO:0000313" key="13">
    <source>
        <dbReference type="EMBL" id="SCW04217.1"/>
    </source>
</evidence>
<dbReference type="Pfam" id="PF17865">
    <property type="entry name" value="AAA_lid_5"/>
    <property type="match status" value="1"/>
</dbReference>
<dbReference type="PANTHER" id="PTHR48103:SF2">
    <property type="entry name" value="MIDASIN"/>
    <property type="match status" value="1"/>
</dbReference>
<dbReference type="InterPro" id="IPR048617">
    <property type="entry name" value="MDN1_AAA_lid_4"/>
</dbReference>
<evidence type="ECO:0000256" key="2">
    <source>
        <dbReference type="ARBA" id="ARBA00004642"/>
    </source>
</evidence>
<evidence type="ECO:0000256" key="3">
    <source>
        <dbReference type="ARBA" id="ARBA00007188"/>
    </source>
</evidence>
<dbReference type="FunFam" id="3.40.50.300:FF:001053">
    <property type="entry name" value="Midasin"/>
    <property type="match status" value="1"/>
</dbReference>
<dbReference type="GO" id="GO:0016887">
    <property type="term" value="F:ATP hydrolysis activity"/>
    <property type="evidence" value="ECO:0007669"/>
    <property type="project" value="InterPro"/>
</dbReference>
<feature type="compositionally biased region" description="Acidic residues" evidence="11">
    <location>
        <begin position="4315"/>
        <end position="4351"/>
    </location>
</feature>
<dbReference type="Pfam" id="PF17867">
    <property type="entry name" value="AAA_lid_7"/>
    <property type="match status" value="3"/>
</dbReference>
<dbReference type="SMART" id="SM00382">
    <property type="entry name" value="AAA"/>
    <property type="match status" value="6"/>
</dbReference>
<dbReference type="PANTHER" id="PTHR48103">
    <property type="entry name" value="MIDASIN-RELATED"/>
    <property type="match status" value="1"/>
</dbReference>
<feature type="region of interest" description="Disordered" evidence="11">
    <location>
        <begin position="4048"/>
        <end position="4588"/>
    </location>
</feature>
<dbReference type="Proteomes" id="UP000190831">
    <property type="component" value="Chromosome H"/>
</dbReference>
<feature type="compositionally biased region" description="Polar residues" evidence="11">
    <location>
        <begin position="4418"/>
        <end position="4441"/>
    </location>
</feature>
<keyword evidence="5" id="KW-0597">Phosphoprotein</keyword>
<evidence type="ECO:0000256" key="11">
    <source>
        <dbReference type="SAM" id="MobiDB-lite"/>
    </source>
</evidence>
<dbReference type="GO" id="GO:0005524">
    <property type="term" value="F:ATP binding"/>
    <property type="evidence" value="ECO:0007669"/>
    <property type="project" value="UniProtKB-KW"/>
</dbReference>
<evidence type="ECO:0000259" key="12">
    <source>
        <dbReference type="PROSITE" id="PS50234"/>
    </source>
</evidence>
<evidence type="ECO:0000256" key="8">
    <source>
        <dbReference type="ARBA" id="ARBA00023186"/>
    </source>
</evidence>
<feature type="compositionally biased region" description="Acidic residues" evidence="11">
    <location>
        <begin position="4252"/>
        <end position="4264"/>
    </location>
</feature>
<feature type="compositionally biased region" description="Polar residues" evidence="11">
    <location>
        <begin position="4175"/>
        <end position="4185"/>
    </location>
</feature>
<dbReference type="InterPro" id="IPR025662">
    <property type="entry name" value="Sigma_54_int_dom_ATP-bd_1"/>
</dbReference>
<feature type="compositionally biased region" description="Acidic residues" evidence="11">
    <location>
        <begin position="4389"/>
        <end position="4402"/>
    </location>
</feature>
<keyword evidence="6 10" id="KW-0547">Nucleotide-binding</keyword>
<keyword evidence="14" id="KW-1185">Reference proteome</keyword>
<dbReference type="Pfam" id="PF12775">
    <property type="entry name" value="AAA_7"/>
    <property type="match status" value="1"/>
</dbReference>
<dbReference type="Pfam" id="PF07728">
    <property type="entry name" value="AAA_5"/>
    <property type="match status" value="7"/>
</dbReference>
<sequence>MSENHINLNLDACEERFHLFKSHFPSMELNSYYKFDTDVSAEQNLSLLAEYALDPNVTVAYMCIYKPIFLDVVSRWICYEDVNKCVDIVSAIGRIITFCPEAKSLSEVFFEKYSDHLNLTLQAHKSQTEQTLHKILLAYYRLLHEDRDRFMKYLKPDVLYLLLNCTFSNQSIKFLAAKVLTIYLNMAEMAANELIDKYAPFTSSLIAPYEGGSDADYIFLELNEAKRFSKVSALSLGCETLPNDVSRKSYYIKQDELSKFVVSVQNILIPKVFNRGQMTTGDCEDGLVPTDKSVLAMRKLATCIQLSKPVLLYGEAGSGKTFLIEELSKIMGCHDAMVKIHLGEQTDAKLLLGTYTSGEIPGTFEWRSGVLTTAVREGRWVLIEDIDKAPTEVLSVLLTLLEKSELTIPSRGETIKAINGFQLIATIRTSEDKQRKQDEKGNLPDLIGMRLWETVHLDEPEEDDLKRILCSKYPILKNLIPRFIKTYNSVKDIYSHPQFISLNRGVHPRVITIRDLVKLCQRVESLFLENDVVNADQLIKTTVYDNIFAEAADCFASAISEVKILEPLIQAIGTSLEISASRVSLFLAKHVPNFHSSDDKVQIGRATLHKNRAITQKKSSNELSFARTNHSLRLMEQIGVAIQMTEPVLLVGETGTGKTTVVQQVAKLMNKKLTVINVSQQTESGDLLGGYKPINSKSRAVPLLEEFEELFALTFSMRKNERFYKMLHKCFNKNQWKNVTKLWTEAHKMAKKTLGSTEDESETKKKKRRLDSHTKKLLLDRWNDFYEMVKKFEIQSSSVENSFVFNFVEGSMVKAVRNGDWLLLDEVNLASPDTLESISDLLAEPSSRSLLLSEKGEAEPIKAHPDFRIFACMNPATDVGKRDLPTGIRSRFTEIYVHSPDRDITDLLSIIDKYIGKFSVSDEWVGNDIAELYLEAKRLANSNKIVDGSNQKPHFSIRTLTRTLIYVTDIVGIYGLRRSLYESFCMSFLTLLDENSEQILKPLIEKYTLGRLKNAKSVMSQSPPCPGPDYVNFKHYWMKKGPNELIEQPQYIITPFVEKNMLNLVRATSGRRFPVLIQGPTSAGKTSMIKYLADITGHEFVRINNHEHTDLQEYLGTYIADDTGKLAFREGVLVEALRKGHWIVLDELNLAPTDILEALNRLLDDNRELFIPETQEVVHPHPDFMLFATQNPPGIYGGRKVLSRAFRNRFLELHFDDIPQDELEIILRERCKIAPSYAKKIVEVYRELSVQRSANRIFEQKNGFATLRDLFRWALREAVGYEQLAANGYMLLAERCRSLEEKETVKIVLEKIMKVKLNMDEYYANLENKQLMNVQSPVVWTKAMRRLSVLVSSCLQNNEPILLVGETGCGKTTICQLICEFMGHKLISINAHQNTETGDILGAQRPIRNRSEMQGKLSELLRKILNLYDYDEYSLDQLLNLYDNLDDSGISDDMKREVQHLRDNLNVLFEWNDGPLVQALKQGEFFLLDEISLADDSVLERLNSVLEPERSLLLAEKGSIDSFVTAKDGFQFFATMNPGGDYGKKELSPALRNRFTEIWVPSMEDFDDVHLIVSAKLTPELKKLADPIVQFSEWFGRRMGGGSTNNGVISLRDILGWVEFIVVSYPKLLNCNAVLLQGALMVFIDALGTNNTAHLAENQHGLAAEKIKCVQKLASLVKDDLLKYFNEKPYLTLSQKTVRIGMFDIERKNGCKSTPSFNLDAPTTAANLMRVVRAMQVKKPILLEGSPGVGKTSLISALAQCTGNKLTRINLSEQTDLIDLFGSDAPGEKTGEFVWRDAPFLRAMQLGEWVLLDEMNLASQSVLEGLNACLDHRGEAYIPELDRSFVRHKDFVVFAAQNPQYQGGGRKGLPKSFVNRFSVVYIDMLTPDDLFLIATHLYPEIEPATCTKMISVISALEDEVTNKKLWGSSGGPWEFNLRDTLRWLKLLNSNSICEDMQAFDFLNIVLKQRFRSELDRQKAQELIIRIFGEFKEKDNLFQLGPNYVQVNGEISLRNTILKYSSSPNLVPLQCNFSIYESLLRCVNYNWPLILVGPTNAGKTDIIRFMSNIVGSKVLEFSMNSDVDSMDILGGYEQVDLNRKLSQAINRLFPILRELLAVNMISSGENHDAILAAMNLFYFISTTSVNKSNLQELQGLLEEFILFRNDDEIQIIAEEIKKLSVSMRSATSVSFEWFDGLLLNAVEEGHWLVLDNANLCSPSVLDRLNSLLETDGSLIINECSYEDGRPRIVTPHPGFRLFLTMDPKYGELSRAMRNRSIEIYVNDLKTRSSTFDRRVLGVECENREEQSLNDNMKNLSICSGSSSKPLSTYLPSDNSLLTQFGKLHDTIALTEEDIDSSVFGILSLRATSLIDRWNSNVQLLSPFFEEETVITDMTSFFTFLKSTKTLEKLQHVYGTLTLVGSKFISNRTDYANNQCILPTLNEYILTTLTRYFPEIRSSESIYLFLALDLLRRCISGLEITETRAKHGKVDSLSYLELSAAIKSGRKIKNVPKIPIFDILSQLNEQVINQLPSYSLFISPKVWKCYFDLFTLWMGAYKTSATRNEAKLRVYQELFEKWVSSSKDYLENWAPLSQVIDEFGTSLSLTTGNSMSIIWEEFRSIYPTSKELWLNYDRIVSVAEKFDRVSRKQYSDSYDFITDLRRVFFNLTENVLKGANHDFEPIVSKLEAGIEQLETISSGFLHERKHFFFDEFDGIMRMIFHSDYDLKEEINRIASHSSISTEKLIKLYSNSYSYPPVFDILWVKRDNEFESQTSSIFNSSLLEQLVIKLNSFESFTGSQMNQAFDDAQILLYHLLRSSNYVLRDQCELFKLLLKDWYNQIVSVHIGAENHNIEDVLSSVEGSKNSSFKRVHNEYLSPAIRMIEQTQASSVLGEAWILFCLGIIELFVPSAPYDPAVHDYVLFDHFSMQKTLAEKLVRSWKCCRHVLSGDNQLTAESLMATVTELDAPKKPRVYRPQETIDPLFDEWSSFTMSSVGSKPVQRLAELLGTFDEKAVNQATLFQQNSSQFLDRLANNYKVYSDLNDIFAGCVLGMKFGFDLLVDSKLNQLKSVSLSPLWSVDISILTSPQEINCAFRELSQYFKKKSSEALVVENVMIFFLRLFKFHGLSSQLRETFNTILQSLYYRWSLRRVQQEQEKQERGSVYKFKDNSDDVMSDFKEMFPDYEEVLLLDDGEEVKSSEESLTDVYAQLSEVYVSTFLENDKEELNGLVKEGSRVTTQLMQAGVDFKSQNMDSSKLTSVISQLLCDIQQYNEPKDDKSLNLYRDSSITETKKAVLIIEKLMNSVDRLLKQWPEHATLKELFRVCGELLNYPSSTPIARLLQKVEQIYTFATEWEKYASSEVSVAVHIKAITELIISWRKLELLTWSSLFDYEEKSLRKGVGKWWFHLFESIIVSATDQNGNENAHETDAQKITKLVGSLNLFMSKCTYAEFSSRLELIKAFSKHVELIHGENSSVLHGLCNVITYYEQFHDMIETYIKNGRKKLEKEVSEVILLASWKDVNIDALKQSSRKSHNSLYKLVRKYRDMLSQDVTIIIESGIPLADKVNLSFDLNAIPNFKSIDIQRAENEASMIPSWNSRPKMLQKVGIIERNMAVYGAKIEKQEQPDFYAFAREVLEEATRLRQETPGTLTKENKKMLASLKSQKAKTLNDTLKELRRMGLKCNFREDIRKVQVTVTSILGSSQSFKGCDLENIDAYYFRVLDLIPRLRNAASQPADDAPLGAIERGLAVFEHLNYMLVTSRPALYTLAHNYKRLDDLRLKLEEIALSTEILKLKTIKINHSVFAHICKWLPELIDYVANSLKLSARELKKEVDLTFLFNAKNTILDFKSASEAFETKKRSIITVYEEFEVFLNNFLNTLSHDNGELSFMYNSISTWISVYYNAITTVNDEIKEGSLEVMDMMFRKISTSIMLSVQKLLAEQREVITEEDDHWLVDSHGRVMNMIKKCNSSRVVSNVAEVVNSFNSNSFEADAFSISALTAFTLPLINQYFALLTNVINKSKLHYSSLSHGTFVLASILFNLSKDGFCSPEVPNEEVDDNNLHDGTGLGDGEGAQNNSKDVEEDENLTENAQQPNKDQNEKKDDADNENDDAVDMEGDMAGELEDASDMEDDEENEDEEENSMEEQIDDLDDDDPNAIDEKMWNEEASDDSKEKTSDEMPQNSMTDEMQASEEQEKEQKSEQKNEEDNNQKEESLDEESKPSETSNEEGDEEGDEEEDEEEDVGGQDDEVKNEENNELEENVPEVETMDLHDDLNLDSGEDDNPLNDDSNEETNDDLDVDIDMDDDDKIENEEHSPQEESEGEEQLDEQNMDSDREEIENGDEGTEDHDGEEQENSDKNEADSDPEIVQDDTANDTKEAGGEDNTENAEGLDGVEDMVDNDEMDLDSAVNQKSGAKGEGADSTNSEEQRDIGSSGNAQDQQQQSEDTEYNEASREEAKESLKQLGDSLKEFHRRREEIKEARTEENSEYNEGVNERPDEFEHVDGANAETDTQALGSANKDQVTSIDEEKAIDDEIPDAATDTETDKDGAEDEAKQANLEEDIEMNEDEAIVTEDQTTDDNNGKSRGAFIGERSQLDEKDSFFSKGSLESEEDELDELMDNIDRVVKIEESSLLPPRSIDEARKLWKKSEMKIVELASGLSEQLRLILEPTQATKLRGDYKTGKRLNMKRIIPYIASQFRKDKIWLRRTKPSKRQYQIMIAVDDSKSMSESKSVDLAFQSICLVSKALTQLESGDLSIVKFGETIREVHHFDQQFSTESGAKIFQWFDFQETKTDVKKLVAESIKIFDFARATSNNDLWQLEIIISDGVCEDHETIQRLVRRARENKIMLVFVIVDGINSNESIMDMSQVKYVSDQTGNMQLKVEKYLDTFPFEFYVVVHDISELPEMLSLILRQYFSELASV</sequence>
<comment type="function">
    <text evidence="10">Nuclear chaperone required for maturation and nuclear export of pre-60S ribosome subunits.</text>
</comment>
<feature type="compositionally biased region" description="Acidic residues" evidence="11">
    <location>
        <begin position="4556"/>
        <end position="4575"/>
    </location>
</feature>
<feature type="compositionally biased region" description="Acidic residues" evidence="11">
    <location>
        <begin position="4102"/>
        <end position="4154"/>
    </location>
</feature>
<dbReference type="SUPFAM" id="SSF53300">
    <property type="entry name" value="vWA-like"/>
    <property type="match status" value="1"/>
</dbReference>
<keyword evidence="8 10" id="KW-0143">Chaperone</keyword>
<organism evidence="13 14">
    <name type="scientific">Lachancea fermentati</name>
    <name type="common">Zygosaccharomyces fermentati</name>
    <dbReference type="NCBI Taxonomy" id="4955"/>
    <lineage>
        <taxon>Eukaryota</taxon>
        <taxon>Fungi</taxon>
        <taxon>Dikarya</taxon>
        <taxon>Ascomycota</taxon>
        <taxon>Saccharomycotina</taxon>
        <taxon>Saccharomycetes</taxon>
        <taxon>Saccharomycetales</taxon>
        <taxon>Saccharomycetaceae</taxon>
        <taxon>Lachancea</taxon>
    </lineage>
</organism>
<feature type="compositionally biased region" description="Basic and acidic residues" evidence="11">
    <location>
        <begin position="4448"/>
        <end position="4482"/>
    </location>
</feature>
<dbReference type="FunFam" id="3.40.50.300:FF:000582">
    <property type="entry name" value="Midasin"/>
    <property type="match status" value="1"/>
</dbReference>
<dbReference type="InterPro" id="IPR012099">
    <property type="entry name" value="Midasin"/>
</dbReference>
<evidence type="ECO:0000313" key="14">
    <source>
        <dbReference type="Proteomes" id="UP000190831"/>
    </source>
</evidence>
<dbReference type="OMA" id="ILEQWHR"/>
<evidence type="ECO:0000256" key="4">
    <source>
        <dbReference type="ARBA" id="ARBA00017143"/>
    </source>
</evidence>
<evidence type="ECO:0000256" key="5">
    <source>
        <dbReference type="ARBA" id="ARBA00022553"/>
    </source>
</evidence>
<reference evidence="13 14" key="1">
    <citation type="submission" date="2016-03" db="EMBL/GenBank/DDBJ databases">
        <authorList>
            <person name="Devillers H."/>
        </authorList>
    </citation>
    <scope>NUCLEOTIDE SEQUENCE [LARGE SCALE GENOMIC DNA]</scope>
    <source>
        <strain evidence="13">CBS 6772</strain>
    </source>
</reference>
<comment type="subcellular location">
    <subcellularLocation>
        <location evidence="1">Nucleus</location>
        <location evidence="1">Nucleolus</location>
    </subcellularLocation>
    <subcellularLocation>
        <location evidence="2">Nucleus</location>
        <location evidence="2">Nucleoplasm</location>
    </subcellularLocation>
</comment>
<proteinExistence type="inferred from homology"/>
<dbReference type="FunFam" id="3.40.50.300:FF:000142">
    <property type="entry name" value="Midasin"/>
    <property type="match status" value="1"/>
</dbReference>
<dbReference type="STRING" id="4955.A0A1G4MK14"/>
<keyword evidence="7 10" id="KW-0067">ATP-binding</keyword>
<dbReference type="GO" id="GO:0030687">
    <property type="term" value="C:preribosome, large subunit precursor"/>
    <property type="evidence" value="ECO:0007669"/>
    <property type="project" value="TreeGrafter"/>
</dbReference>
<dbReference type="InterPro" id="IPR041190">
    <property type="entry name" value="Midasin_AAA_lid_5"/>
</dbReference>
<dbReference type="InterPro" id="IPR036465">
    <property type="entry name" value="vWFA_dom_sf"/>
</dbReference>
<feature type="compositionally biased region" description="Basic and acidic residues" evidence="11">
    <location>
        <begin position="4541"/>
        <end position="4552"/>
    </location>
</feature>
<dbReference type="FunFam" id="3.40.50.300:FF:001368">
    <property type="entry name" value="Midasin"/>
    <property type="match status" value="1"/>
</dbReference>
<dbReference type="InterPro" id="IPR040848">
    <property type="entry name" value="AAA_lid_7"/>
</dbReference>